<evidence type="ECO:0000256" key="14">
    <source>
        <dbReference type="PROSITE-ProRule" id="PRU00110"/>
    </source>
</evidence>
<keyword evidence="4" id="KW-1003">Cell membrane</keyword>
<keyword evidence="13" id="KW-0472">Membrane</keyword>
<keyword evidence="5" id="KW-0997">Cell inner membrane</keyword>
<name>A0A0N0GDW2_PSESX</name>
<dbReference type="InterPro" id="IPR008207">
    <property type="entry name" value="Sig_transdc_His_kin_Hpt_dom"/>
</dbReference>
<dbReference type="SUPFAM" id="SSF55874">
    <property type="entry name" value="ATPase domain of HSP90 chaperone/DNA topoisomerase II/histidine kinase"/>
    <property type="match status" value="1"/>
</dbReference>
<dbReference type="SMART" id="SM00387">
    <property type="entry name" value="HATPase_c"/>
    <property type="match status" value="1"/>
</dbReference>
<keyword evidence="10" id="KW-0067">ATP-binding</keyword>
<reference evidence="19 20" key="1">
    <citation type="submission" date="2015-07" db="EMBL/GenBank/DDBJ databases">
        <authorList>
            <person name="Noorani M."/>
        </authorList>
    </citation>
    <scope>NUCLEOTIDE SEQUENCE [LARGE SCALE GENOMIC DNA]</scope>
    <source>
        <strain evidence="19 20">0788_9</strain>
    </source>
</reference>
<feature type="domain" description="Histidine kinase" evidence="16">
    <location>
        <begin position="1"/>
        <end position="147"/>
    </location>
</feature>
<dbReference type="CDD" id="cd00088">
    <property type="entry name" value="HPT"/>
    <property type="match status" value="1"/>
</dbReference>
<evidence type="ECO:0000256" key="4">
    <source>
        <dbReference type="ARBA" id="ARBA00022475"/>
    </source>
</evidence>
<evidence type="ECO:0000256" key="15">
    <source>
        <dbReference type="PROSITE-ProRule" id="PRU00169"/>
    </source>
</evidence>
<gene>
    <name evidence="19" type="ORF">ABJ99_0107</name>
</gene>
<evidence type="ECO:0000256" key="7">
    <source>
        <dbReference type="ARBA" id="ARBA00022679"/>
    </source>
</evidence>
<dbReference type="PROSITE" id="PS50110">
    <property type="entry name" value="RESPONSE_REGULATORY"/>
    <property type="match status" value="1"/>
</dbReference>
<dbReference type="Gene3D" id="3.30.565.10">
    <property type="entry name" value="Histidine kinase-like ATPase, C-terminal domain"/>
    <property type="match status" value="1"/>
</dbReference>
<evidence type="ECO:0000313" key="20">
    <source>
        <dbReference type="Proteomes" id="UP000037891"/>
    </source>
</evidence>
<dbReference type="PATRIC" id="fig|81035.3.peg.124"/>
<dbReference type="InterPro" id="IPR001789">
    <property type="entry name" value="Sig_transdc_resp-reg_receiver"/>
</dbReference>
<evidence type="ECO:0000256" key="1">
    <source>
        <dbReference type="ARBA" id="ARBA00000085"/>
    </source>
</evidence>
<dbReference type="EC" id="2.7.13.3" evidence="3"/>
<comment type="subcellular location">
    <subcellularLocation>
        <location evidence="2">Cell inner membrane</location>
        <topology evidence="2">Multi-pass membrane protein</topology>
    </subcellularLocation>
</comment>
<evidence type="ECO:0000259" key="18">
    <source>
        <dbReference type="PROSITE" id="PS50894"/>
    </source>
</evidence>
<evidence type="ECO:0000256" key="6">
    <source>
        <dbReference type="ARBA" id="ARBA00022553"/>
    </source>
</evidence>
<sequence length="405" mass="44848">MVRVFDGLARQKDLDLVLELDSRLNTDVLIDPLRFKQILSNLVSNAIKFTRWGQVKISLQAPDTPDPQQLHVHLTVQDSGIGISVEDQRRLFEPFAQADNTGQMARTGAGLGLVICRSLCTMMGGSLSLDSEPGIGTRINMQLMLTTLEPLASQPAALPVVPQAQQALNILVVDDHPANRLLLCEQLGFLSHHCEMAENGAQGLQRWLAGDFDLVVADCNMPVMNGYDLTRAIRARELADSLPRCRVLGFTANAQHEETQRCLDAGMDDCLFKPISLRTLNEQLSRLTPLPRKAKPFSLQSISSLTGDRPEMVERLIAQLLSSNKDDQLTLVDLLREGDRRKISEMAHRIKGAARIINADKVVQACDDLEHACEQNGSETQLKACHEGLDLAMSELEKALREQQH</sequence>
<dbReference type="Gene3D" id="3.40.50.2300">
    <property type="match status" value="1"/>
</dbReference>
<dbReference type="InterPro" id="IPR036890">
    <property type="entry name" value="HATPase_C_sf"/>
</dbReference>
<proteinExistence type="predicted"/>
<dbReference type="CDD" id="cd16922">
    <property type="entry name" value="HATPase_EvgS-ArcB-TorS-like"/>
    <property type="match status" value="1"/>
</dbReference>
<evidence type="ECO:0000256" key="9">
    <source>
        <dbReference type="ARBA" id="ARBA00022777"/>
    </source>
</evidence>
<dbReference type="FunFam" id="3.30.565.10:FF:000010">
    <property type="entry name" value="Sensor histidine kinase RcsC"/>
    <property type="match status" value="1"/>
</dbReference>
<feature type="domain" description="Response regulatory" evidence="17">
    <location>
        <begin position="169"/>
        <end position="288"/>
    </location>
</feature>
<keyword evidence="6 15" id="KW-0597">Phosphoprotein</keyword>
<dbReference type="PRINTS" id="PR00344">
    <property type="entry name" value="BCTRLSENSOR"/>
</dbReference>
<dbReference type="EMBL" id="LGLN01000067">
    <property type="protein sequence ID" value="KPC27611.1"/>
    <property type="molecule type" value="Genomic_DNA"/>
</dbReference>
<dbReference type="InterPro" id="IPR036641">
    <property type="entry name" value="HPT_dom_sf"/>
</dbReference>
<dbReference type="PROSITE" id="PS50109">
    <property type="entry name" value="HIS_KIN"/>
    <property type="match status" value="1"/>
</dbReference>
<feature type="domain" description="HPt" evidence="18">
    <location>
        <begin position="309"/>
        <end position="405"/>
    </location>
</feature>
<keyword evidence="7" id="KW-0808">Transferase</keyword>
<dbReference type="CDD" id="cd17546">
    <property type="entry name" value="REC_hyHK_CKI1_RcsC-like"/>
    <property type="match status" value="1"/>
</dbReference>
<dbReference type="GO" id="GO:0005886">
    <property type="term" value="C:plasma membrane"/>
    <property type="evidence" value="ECO:0007669"/>
    <property type="project" value="UniProtKB-SubCell"/>
</dbReference>
<dbReference type="Pfam" id="PF00072">
    <property type="entry name" value="Response_reg"/>
    <property type="match status" value="1"/>
</dbReference>
<evidence type="ECO:0000256" key="13">
    <source>
        <dbReference type="ARBA" id="ARBA00023136"/>
    </source>
</evidence>
<dbReference type="Gene3D" id="1.20.120.160">
    <property type="entry name" value="HPT domain"/>
    <property type="match status" value="1"/>
</dbReference>
<dbReference type="PANTHER" id="PTHR43047:SF72">
    <property type="entry name" value="OSMOSENSING HISTIDINE PROTEIN KINASE SLN1"/>
    <property type="match status" value="1"/>
</dbReference>
<evidence type="ECO:0000259" key="17">
    <source>
        <dbReference type="PROSITE" id="PS50110"/>
    </source>
</evidence>
<keyword evidence="9" id="KW-0418">Kinase</keyword>
<dbReference type="SUPFAM" id="SSF52172">
    <property type="entry name" value="CheY-like"/>
    <property type="match status" value="1"/>
</dbReference>
<evidence type="ECO:0000256" key="2">
    <source>
        <dbReference type="ARBA" id="ARBA00004429"/>
    </source>
</evidence>
<dbReference type="InterPro" id="IPR004358">
    <property type="entry name" value="Sig_transdc_His_kin-like_C"/>
</dbReference>
<evidence type="ECO:0000313" key="19">
    <source>
        <dbReference type="EMBL" id="KPC27611.1"/>
    </source>
</evidence>
<dbReference type="SUPFAM" id="SSF47226">
    <property type="entry name" value="Histidine-containing phosphotransfer domain, HPT domain"/>
    <property type="match status" value="1"/>
</dbReference>
<keyword evidence="12" id="KW-0902">Two-component regulatory system</keyword>
<dbReference type="Pfam" id="PF01627">
    <property type="entry name" value="Hpt"/>
    <property type="match status" value="1"/>
</dbReference>
<dbReference type="InterPro" id="IPR005467">
    <property type="entry name" value="His_kinase_dom"/>
</dbReference>
<evidence type="ECO:0000256" key="11">
    <source>
        <dbReference type="ARBA" id="ARBA00022989"/>
    </source>
</evidence>
<dbReference type="PANTHER" id="PTHR43047">
    <property type="entry name" value="TWO-COMPONENT HISTIDINE PROTEIN KINASE"/>
    <property type="match status" value="1"/>
</dbReference>
<keyword evidence="11" id="KW-1133">Transmembrane helix</keyword>
<dbReference type="SMART" id="SM00448">
    <property type="entry name" value="REC"/>
    <property type="match status" value="1"/>
</dbReference>
<evidence type="ECO:0000256" key="5">
    <source>
        <dbReference type="ARBA" id="ARBA00022519"/>
    </source>
</evidence>
<organism evidence="19 20">
    <name type="scientific">Pseudomonas syringae pv. cilantro</name>
    <dbReference type="NCBI Taxonomy" id="81035"/>
    <lineage>
        <taxon>Bacteria</taxon>
        <taxon>Pseudomonadati</taxon>
        <taxon>Pseudomonadota</taxon>
        <taxon>Gammaproteobacteria</taxon>
        <taxon>Pseudomonadales</taxon>
        <taxon>Pseudomonadaceae</taxon>
        <taxon>Pseudomonas</taxon>
        <taxon>Pseudomonas syringae</taxon>
    </lineage>
</organism>
<reference evidence="19 20" key="2">
    <citation type="submission" date="2015-10" db="EMBL/GenBank/DDBJ databases">
        <title>Comparative genomics and high-throughput reverse genetic screens identify a new phytobacterial MAMP and an Arabidopsis receptor required for immune elicitation.</title>
        <authorList>
            <person name="Mott G.A."/>
            <person name="Thakur S."/>
            <person name="Wang P.W."/>
            <person name="Desveaux D."/>
            <person name="Guttman D.S."/>
        </authorList>
    </citation>
    <scope>NUCLEOTIDE SEQUENCE [LARGE SCALE GENOMIC DNA]</scope>
    <source>
        <strain evidence="19 20">0788_9</strain>
    </source>
</reference>
<dbReference type="InterPro" id="IPR003594">
    <property type="entry name" value="HATPase_dom"/>
</dbReference>
<dbReference type="GO" id="GO:0009927">
    <property type="term" value="F:histidine phosphotransfer kinase activity"/>
    <property type="evidence" value="ECO:0007669"/>
    <property type="project" value="TreeGrafter"/>
</dbReference>
<evidence type="ECO:0000256" key="12">
    <source>
        <dbReference type="ARBA" id="ARBA00023012"/>
    </source>
</evidence>
<dbReference type="InterPro" id="IPR011006">
    <property type="entry name" value="CheY-like_superfamily"/>
</dbReference>
<feature type="modified residue" description="4-aspartylphosphate" evidence="15">
    <location>
        <position position="218"/>
    </location>
</feature>
<dbReference type="AlphaFoldDB" id="A0A0N0GDW2"/>
<evidence type="ECO:0000259" key="16">
    <source>
        <dbReference type="PROSITE" id="PS50109"/>
    </source>
</evidence>
<comment type="catalytic activity">
    <reaction evidence="1">
        <text>ATP + protein L-histidine = ADP + protein N-phospho-L-histidine.</text>
        <dbReference type="EC" id="2.7.13.3"/>
    </reaction>
</comment>
<comment type="caution">
    <text evidence="19">The sequence shown here is derived from an EMBL/GenBank/DDBJ whole genome shotgun (WGS) entry which is preliminary data.</text>
</comment>
<dbReference type="Pfam" id="PF02518">
    <property type="entry name" value="HATPase_c"/>
    <property type="match status" value="1"/>
</dbReference>
<dbReference type="Proteomes" id="UP000037891">
    <property type="component" value="Unassembled WGS sequence"/>
</dbReference>
<evidence type="ECO:0000256" key="8">
    <source>
        <dbReference type="ARBA" id="ARBA00022692"/>
    </source>
</evidence>
<dbReference type="PROSITE" id="PS50894">
    <property type="entry name" value="HPT"/>
    <property type="match status" value="1"/>
</dbReference>
<evidence type="ECO:0000256" key="10">
    <source>
        <dbReference type="ARBA" id="ARBA00022840"/>
    </source>
</evidence>
<accession>A0A0N0GDW2</accession>
<dbReference type="GO" id="GO:0000155">
    <property type="term" value="F:phosphorelay sensor kinase activity"/>
    <property type="evidence" value="ECO:0007669"/>
    <property type="project" value="UniProtKB-ARBA"/>
</dbReference>
<feature type="modified residue" description="Phosphohistidine" evidence="14">
    <location>
        <position position="348"/>
    </location>
</feature>
<protein>
    <recommendedName>
        <fullName evidence="3">histidine kinase</fullName>
        <ecNumber evidence="3">2.7.13.3</ecNumber>
    </recommendedName>
</protein>
<keyword evidence="8" id="KW-0812">Transmembrane</keyword>
<evidence type="ECO:0000256" key="3">
    <source>
        <dbReference type="ARBA" id="ARBA00012438"/>
    </source>
</evidence>
<keyword evidence="10" id="KW-0547">Nucleotide-binding</keyword>